<dbReference type="SMART" id="SM00419">
    <property type="entry name" value="HTH_CRP"/>
    <property type="match status" value="1"/>
</dbReference>
<dbReference type="GO" id="GO:0003700">
    <property type="term" value="F:DNA-binding transcription factor activity"/>
    <property type="evidence" value="ECO:0007669"/>
    <property type="project" value="InterPro"/>
</dbReference>
<proteinExistence type="predicted"/>
<dbReference type="InterPro" id="IPR036390">
    <property type="entry name" value="WH_DNA-bd_sf"/>
</dbReference>
<dbReference type="InterPro" id="IPR018490">
    <property type="entry name" value="cNMP-bd_dom_sf"/>
</dbReference>
<gene>
    <name evidence="5" type="ORF">KA717_16115</name>
</gene>
<feature type="domain" description="HTH crp-type" evidence="4">
    <location>
        <begin position="91"/>
        <end position="165"/>
    </location>
</feature>
<sequence>MPYKVNSLWKIQYGMVRGFTWLDDGTMITLGVWGPGDTVSKSFAKVNPYELECVTEVKAALISWNKGADMTHILLSHIQPMQELTIIRSQKTVEAMLIQLFNWLGKKFGTETSKGQLIDFRLTHQDLADILGTTRVTITRSLSQLEKQGFIQRNPLHRFILREEQIWHYEI</sequence>
<dbReference type="InterPro" id="IPR012318">
    <property type="entry name" value="HTH_CRP"/>
</dbReference>
<dbReference type="Gene3D" id="1.10.10.10">
    <property type="entry name" value="Winged helix-like DNA-binding domain superfamily/Winged helix DNA-binding domain"/>
    <property type="match status" value="1"/>
</dbReference>
<name>A0A977PZ35_9CYAN</name>
<accession>A0A977PZ35</accession>
<dbReference type="GO" id="GO:0003677">
    <property type="term" value="F:DNA binding"/>
    <property type="evidence" value="ECO:0007669"/>
    <property type="project" value="UniProtKB-KW"/>
</dbReference>
<evidence type="ECO:0000256" key="2">
    <source>
        <dbReference type="ARBA" id="ARBA00023125"/>
    </source>
</evidence>
<dbReference type="EMBL" id="CP073041">
    <property type="protein sequence ID" value="UXE63928.1"/>
    <property type="molecule type" value="Genomic_DNA"/>
</dbReference>
<evidence type="ECO:0000259" key="4">
    <source>
        <dbReference type="PROSITE" id="PS51063"/>
    </source>
</evidence>
<evidence type="ECO:0000256" key="3">
    <source>
        <dbReference type="ARBA" id="ARBA00023163"/>
    </source>
</evidence>
<evidence type="ECO:0000256" key="1">
    <source>
        <dbReference type="ARBA" id="ARBA00023015"/>
    </source>
</evidence>
<dbReference type="Pfam" id="PF13545">
    <property type="entry name" value="HTH_Crp_2"/>
    <property type="match status" value="1"/>
</dbReference>
<reference evidence="5" key="1">
    <citation type="submission" date="2021-04" db="EMBL/GenBank/DDBJ databases">
        <title>Genome sequence of Woronichinia naegeliana from Washington state freshwater lake bloom.</title>
        <authorList>
            <person name="Dreher T.W."/>
        </authorList>
    </citation>
    <scope>NUCLEOTIDE SEQUENCE</scope>
    <source>
        <strain evidence="5">WA131</strain>
    </source>
</reference>
<dbReference type="PROSITE" id="PS00042">
    <property type="entry name" value="HTH_CRP_1"/>
    <property type="match status" value="1"/>
</dbReference>
<dbReference type="InterPro" id="IPR018335">
    <property type="entry name" value="Tscrpt_reg_HTH_Crp-type_CS"/>
</dbReference>
<dbReference type="SUPFAM" id="SSF51206">
    <property type="entry name" value="cAMP-binding domain-like"/>
    <property type="match status" value="1"/>
</dbReference>
<dbReference type="InterPro" id="IPR036388">
    <property type="entry name" value="WH-like_DNA-bd_sf"/>
</dbReference>
<dbReference type="PROSITE" id="PS51063">
    <property type="entry name" value="HTH_CRP_2"/>
    <property type="match status" value="1"/>
</dbReference>
<evidence type="ECO:0000313" key="5">
    <source>
        <dbReference type="EMBL" id="UXE63928.1"/>
    </source>
</evidence>
<dbReference type="SUPFAM" id="SSF46785">
    <property type="entry name" value="Winged helix' DNA-binding domain"/>
    <property type="match status" value="1"/>
</dbReference>
<dbReference type="CDD" id="cd00092">
    <property type="entry name" value="HTH_CRP"/>
    <property type="match status" value="1"/>
</dbReference>
<keyword evidence="3" id="KW-0804">Transcription</keyword>
<dbReference type="PRINTS" id="PR00034">
    <property type="entry name" value="HTHCRP"/>
</dbReference>
<protein>
    <submittedName>
        <fullName evidence="5">Crp/Fnr family transcriptional regulator</fullName>
    </submittedName>
</protein>
<organism evidence="5">
    <name type="scientific">Woronichinia naegeliana WA131</name>
    <dbReference type="NCBI Taxonomy" id="2824559"/>
    <lineage>
        <taxon>Bacteria</taxon>
        <taxon>Bacillati</taxon>
        <taxon>Cyanobacteriota</taxon>
        <taxon>Cyanophyceae</taxon>
        <taxon>Synechococcales</taxon>
        <taxon>Coelosphaeriaceae</taxon>
        <taxon>Woronichinia</taxon>
    </lineage>
</organism>
<keyword evidence="1" id="KW-0805">Transcription regulation</keyword>
<keyword evidence="2" id="KW-0238">DNA-binding</keyword>
<dbReference type="KEGG" id="wna:KA717_16115"/>
<dbReference type="Proteomes" id="UP001065613">
    <property type="component" value="Chromosome"/>
</dbReference>
<dbReference type="AlphaFoldDB" id="A0A977PZ35"/>